<dbReference type="PANTHER" id="PTHR45856">
    <property type="entry name" value="ALPHA/BETA-HYDROLASES SUPERFAMILY PROTEIN"/>
    <property type="match status" value="1"/>
</dbReference>
<dbReference type="InterPro" id="IPR029058">
    <property type="entry name" value="AB_hydrolase_fold"/>
</dbReference>
<dbReference type="OrthoDB" id="426718at2759"/>
<dbReference type="CDD" id="cd00519">
    <property type="entry name" value="Lipase_3"/>
    <property type="match status" value="1"/>
</dbReference>
<evidence type="ECO:0000256" key="1">
    <source>
        <dbReference type="SAM" id="MobiDB-lite"/>
    </source>
</evidence>
<dbReference type="RefSeq" id="XP_014152509.1">
    <property type="nucleotide sequence ID" value="XM_014297034.1"/>
</dbReference>
<evidence type="ECO:0000313" key="3">
    <source>
        <dbReference type="EMBL" id="KNC78607.1"/>
    </source>
</evidence>
<feature type="domain" description="Fungal lipase-type" evidence="2">
    <location>
        <begin position="192"/>
        <end position="326"/>
    </location>
</feature>
<organism evidence="3 4">
    <name type="scientific">Sphaeroforma arctica JP610</name>
    <dbReference type="NCBI Taxonomy" id="667725"/>
    <lineage>
        <taxon>Eukaryota</taxon>
        <taxon>Ichthyosporea</taxon>
        <taxon>Ichthyophonida</taxon>
        <taxon>Sphaeroforma</taxon>
    </lineage>
</organism>
<keyword evidence="4" id="KW-1185">Reference proteome</keyword>
<dbReference type="eggNOG" id="KOG4569">
    <property type="taxonomic scope" value="Eukaryota"/>
</dbReference>
<accession>A0A0L0FP93</accession>
<dbReference type="GO" id="GO:0006629">
    <property type="term" value="P:lipid metabolic process"/>
    <property type="evidence" value="ECO:0007669"/>
    <property type="project" value="InterPro"/>
</dbReference>
<dbReference type="Gene3D" id="3.40.50.1820">
    <property type="entry name" value="alpha/beta hydrolase"/>
    <property type="match status" value="1"/>
</dbReference>
<dbReference type="Pfam" id="PF01764">
    <property type="entry name" value="Lipase_3"/>
    <property type="match status" value="1"/>
</dbReference>
<evidence type="ECO:0000259" key="2">
    <source>
        <dbReference type="Pfam" id="PF01764"/>
    </source>
</evidence>
<dbReference type="GeneID" id="25909470"/>
<dbReference type="AlphaFoldDB" id="A0A0L0FP93"/>
<reference evidence="3 4" key="1">
    <citation type="submission" date="2011-02" db="EMBL/GenBank/DDBJ databases">
        <title>The Genome Sequence of Sphaeroforma arctica JP610.</title>
        <authorList>
            <consortium name="The Broad Institute Genome Sequencing Platform"/>
            <person name="Russ C."/>
            <person name="Cuomo C."/>
            <person name="Young S.K."/>
            <person name="Zeng Q."/>
            <person name="Gargeya S."/>
            <person name="Alvarado L."/>
            <person name="Berlin A."/>
            <person name="Chapman S.B."/>
            <person name="Chen Z."/>
            <person name="Freedman E."/>
            <person name="Gellesch M."/>
            <person name="Goldberg J."/>
            <person name="Griggs A."/>
            <person name="Gujja S."/>
            <person name="Heilman E."/>
            <person name="Heiman D."/>
            <person name="Howarth C."/>
            <person name="Mehta T."/>
            <person name="Neiman D."/>
            <person name="Pearson M."/>
            <person name="Roberts A."/>
            <person name="Saif S."/>
            <person name="Shea T."/>
            <person name="Shenoy N."/>
            <person name="Sisk P."/>
            <person name="Stolte C."/>
            <person name="Sykes S."/>
            <person name="White J."/>
            <person name="Yandava C."/>
            <person name="Burger G."/>
            <person name="Gray M.W."/>
            <person name="Holland P.W.H."/>
            <person name="King N."/>
            <person name="Lang F.B.F."/>
            <person name="Roger A.J."/>
            <person name="Ruiz-Trillo I."/>
            <person name="Haas B."/>
            <person name="Nusbaum C."/>
            <person name="Birren B."/>
        </authorList>
    </citation>
    <scope>NUCLEOTIDE SEQUENCE [LARGE SCALE GENOMIC DNA]</scope>
    <source>
        <strain evidence="3 4">JP610</strain>
    </source>
</reference>
<dbReference type="SUPFAM" id="SSF53474">
    <property type="entry name" value="alpha/beta-Hydrolases"/>
    <property type="match status" value="1"/>
</dbReference>
<name>A0A0L0FP93_9EUKA</name>
<evidence type="ECO:0000313" key="4">
    <source>
        <dbReference type="Proteomes" id="UP000054560"/>
    </source>
</evidence>
<dbReference type="InterPro" id="IPR002921">
    <property type="entry name" value="Fungal_lipase-type"/>
</dbReference>
<dbReference type="PANTHER" id="PTHR45856:SF11">
    <property type="entry name" value="FUNGAL LIPASE-LIKE DOMAIN-CONTAINING PROTEIN"/>
    <property type="match status" value="1"/>
</dbReference>
<feature type="region of interest" description="Disordered" evidence="1">
    <location>
        <begin position="73"/>
        <end position="110"/>
    </location>
</feature>
<proteinExistence type="predicted"/>
<dbReference type="Proteomes" id="UP000054560">
    <property type="component" value="Unassembled WGS sequence"/>
</dbReference>
<feature type="region of interest" description="Disordered" evidence="1">
    <location>
        <begin position="1"/>
        <end position="25"/>
    </location>
</feature>
<protein>
    <recommendedName>
        <fullName evidence="2">Fungal lipase-type domain-containing protein</fullName>
    </recommendedName>
</protein>
<dbReference type="InterPro" id="IPR051218">
    <property type="entry name" value="Sec_MonoDiacylglyc_Lipase"/>
</dbReference>
<dbReference type="EMBL" id="KQ242458">
    <property type="protein sequence ID" value="KNC78607.1"/>
    <property type="molecule type" value="Genomic_DNA"/>
</dbReference>
<gene>
    <name evidence="3" type="ORF">SARC_08966</name>
</gene>
<sequence length="644" mass="71343">MTEAEEKCNNDTTDNAGEDEEVDGELAGKLNELDEYCNAYRQIIRPETGKITLKTLSTKHTLISASVSNRFKRMTGSAKTHEKSSRSTSASGMNGLKAQAHSASDDSDTPKKFPLGYSHDLVKVMVTYTTAAYCKLHNTSILECGCDPYLPPNFTATLRATHKDYDSSAFVGLQAANGKADGNEHLNRNFIVASFRGTQSNTNWINNLKAIAISAKDEGYPDAKGVKFHLGFWRTFSSISDEVIKEITRLKMEHPDYDVVITGHSLGGALATFCCLLLSLAGIKCTGYTFGQPRAGNVAFREYFNSKVDHFYRIINNYDAVPHLPQRIMGFRHVGVELWFEGDVKGNRVKGRNGDIVSDPMTILQLTAKKQSSVPFHKLTIIDHIVYYERVTGDARLKGQEAPAQQAKRDGRAVFVTDTFMPLSINANQNTVVLLYESKKAQHSTQEEDSKRSKLNRTASLKSFLKSTHIGMSETQHAKSSLKKLAAKYEMDDAVLIAQMDVSENQLPNGAHTWGGGHFPSFWFFPGAWNSFPEGMPVRITGSGGVDDDNETTEQKYMLFGQMANDAVDPSPPSKRPTYKEMCAYVEKNRKEIVLNDTVKGYFRPLQKGIPQNQAPPPVQTDKEEVCPLSASAIVMPGRMPQAT</sequence>